<dbReference type="Proteomes" id="UP000777438">
    <property type="component" value="Unassembled WGS sequence"/>
</dbReference>
<dbReference type="EMBL" id="JAGPYM010000046">
    <property type="protein sequence ID" value="KAH6873476.1"/>
    <property type="molecule type" value="Genomic_DNA"/>
</dbReference>
<gene>
    <name evidence="1" type="ORF">B0T10DRAFT_567891</name>
</gene>
<proteinExistence type="predicted"/>
<evidence type="ECO:0000313" key="2">
    <source>
        <dbReference type="Proteomes" id="UP000777438"/>
    </source>
</evidence>
<evidence type="ECO:0008006" key="3">
    <source>
        <dbReference type="Google" id="ProtNLM"/>
    </source>
</evidence>
<organism evidence="1 2">
    <name type="scientific">Thelonectria olida</name>
    <dbReference type="NCBI Taxonomy" id="1576542"/>
    <lineage>
        <taxon>Eukaryota</taxon>
        <taxon>Fungi</taxon>
        <taxon>Dikarya</taxon>
        <taxon>Ascomycota</taxon>
        <taxon>Pezizomycotina</taxon>
        <taxon>Sordariomycetes</taxon>
        <taxon>Hypocreomycetidae</taxon>
        <taxon>Hypocreales</taxon>
        <taxon>Nectriaceae</taxon>
        <taxon>Thelonectria</taxon>
    </lineage>
</organism>
<dbReference type="PANTHER" id="PTHR42937">
    <property type="match status" value="1"/>
</dbReference>
<dbReference type="SUPFAM" id="SSF53686">
    <property type="entry name" value="Tryptophan synthase beta subunit-like PLP-dependent enzymes"/>
    <property type="match status" value="1"/>
</dbReference>
<reference evidence="1 2" key="1">
    <citation type="journal article" date="2021" name="Nat. Commun.">
        <title>Genetic determinants of endophytism in the Arabidopsis root mycobiome.</title>
        <authorList>
            <person name="Mesny F."/>
            <person name="Miyauchi S."/>
            <person name="Thiergart T."/>
            <person name="Pickel B."/>
            <person name="Atanasova L."/>
            <person name="Karlsson M."/>
            <person name="Huettel B."/>
            <person name="Barry K.W."/>
            <person name="Haridas S."/>
            <person name="Chen C."/>
            <person name="Bauer D."/>
            <person name="Andreopoulos W."/>
            <person name="Pangilinan J."/>
            <person name="LaButti K."/>
            <person name="Riley R."/>
            <person name="Lipzen A."/>
            <person name="Clum A."/>
            <person name="Drula E."/>
            <person name="Henrissat B."/>
            <person name="Kohler A."/>
            <person name="Grigoriev I.V."/>
            <person name="Martin F.M."/>
            <person name="Hacquard S."/>
        </authorList>
    </citation>
    <scope>NUCLEOTIDE SEQUENCE [LARGE SCALE GENOMIC DNA]</scope>
    <source>
        <strain evidence="1 2">MPI-CAGE-CH-0241</strain>
    </source>
</reference>
<keyword evidence="2" id="KW-1185">Reference proteome</keyword>
<dbReference type="InterPro" id="IPR036052">
    <property type="entry name" value="TrpB-like_PALP_sf"/>
</dbReference>
<dbReference type="AlphaFoldDB" id="A0A9P9AIY7"/>
<sequence length="175" mass="18984">MELPAREPGVGFVLIKDETSRTGFPFAAVLGASRACFRAIAERLNIPLDSDIGATKLAAHTRYLTLVNASEGNFSCAVAYTWRILGIPVRADLPSTATQVTIENLRSERAEVILCPKAVAQAAITAHSSAVHRKEDILIDGLTSLSGSSRQAQWIVYGYETMLCELDLPVKTFFT</sequence>
<accession>A0A9P9AIY7</accession>
<dbReference type="PANTHER" id="PTHR42937:SF1">
    <property type="entry name" value="DIAMINOPROPIONATE AMMONIA-LYASE"/>
    <property type="match status" value="1"/>
</dbReference>
<protein>
    <recommendedName>
        <fullName evidence="3">Tryptophan synthase beta chain-like PALP domain-containing protein</fullName>
    </recommendedName>
</protein>
<name>A0A9P9AIY7_9HYPO</name>
<evidence type="ECO:0000313" key="1">
    <source>
        <dbReference type="EMBL" id="KAH6873476.1"/>
    </source>
</evidence>
<dbReference type="Gene3D" id="3.40.50.1100">
    <property type="match status" value="1"/>
</dbReference>
<comment type="caution">
    <text evidence="1">The sequence shown here is derived from an EMBL/GenBank/DDBJ whole genome shotgun (WGS) entry which is preliminary data.</text>
</comment>